<accession>A0A7X6RY79</accession>
<dbReference type="GO" id="GO:0009306">
    <property type="term" value="P:protein secretion"/>
    <property type="evidence" value="ECO:0007669"/>
    <property type="project" value="InterPro"/>
</dbReference>
<comment type="caution">
    <text evidence="1">The sequence shown here is derived from an EMBL/GenBank/DDBJ whole genome shotgun (WGS) entry which is preliminary data.</text>
</comment>
<dbReference type="Proteomes" id="UP000518188">
    <property type="component" value="Unassembled WGS sequence"/>
</dbReference>
<dbReference type="EMBL" id="JAAXPJ010000008">
    <property type="protein sequence ID" value="NKZ13495.1"/>
    <property type="molecule type" value="Genomic_DNA"/>
</dbReference>
<dbReference type="InterPro" id="IPR022536">
    <property type="entry name" value="EspC"/>
</dbReference>
<dbReference type="RefSeq" id="WP_044516289.1">
    <property type="nucleotide sequence ID" value="NZ_HG322951.1"/>
</dbReference>
<dbReference type="Pfam" id="PF10824">
    <property type="entry name" value="T7SS_ESX_EspC"/>
    <property type="match status" value="1"/>
</dbReference>
<proteinExistence type="predicted"/>
<protein>
    <submittedName>
        <fullName evidence="1">ESX-1 secretion-associated protein</fullName>
    </submittedName>
</protein>
<reference evidence="1 2" key="1">
    <citation type="submission" date="2020-04" db="EMBL/GenBank/DDBJ databases">
        <title>MicrobeNet Type strains.</title>
        <authorList>
            <person name="Nicholson A.C."/>
        </authorList>
    </citation>
    <scope>NUCLEOTIDE SEQUENCE [LARGE SCALE GENOMIC DNA]</scope>
    <source>
        <strain evidence="1 2">ATCC 700731</strain>
    </source>
</reference>
<dbReference type="AlphaFoldDB" id="A0A7X6RY79"/>
<name>A0A7X6RY79_9MYCO</name>
<organism evidence="1 2">
    <name type="scientific">Mycolicibacterium septicum DSM 44393</name>
    <dbReference type="NCBI Taxonomy" id="1341646"/>
    <lineage>
        <taxon>Bacteria</taxon>
        <taxon>Bacillati</taxon>
        <taxon>Actinomycetota</taxon>
        <taxon>Actinomycetes</taxon>
        <taxon>Mycobacteriales</taxon>
        <taxon>Mycobacteriaceae</taxon>
        <taxon>Mycolicibacterium</taxon>
    </lineage>
</organism>
<sequence length="98" mass="10132">MGEVTTARVDAAALQQAARQYDAVAGIVDSGIRMRLRFDGATAGRAHTASGESVRAALDECTAPLRQWARAAGEVAAVLRSTTDRYIAADADAAARAG</sequence>
<evidence type="ECO:0000313" key="2">
    <source>
        <dbReference type="Proteomes" id="UP000518188"/>
    </source>
</evidence>
<evidence type="ECO:0000313" key="1">
    <source>
        <dbReference type="EMBL" id="NKZ13495.1"/>
    </source>
</evidence>
<gene>
    <name evidence="1" type="ORF">HGA11_21200</name>
</gene>